<name>A0A428MPJ9_9BACT</name>
<evidence type="ECO:0000313" key="8">
    <source>
        <dbReference type="Proteomes" id="UP000269669"/>
    </source>
</evidence>
<evidence type="ECO:0000313" key="7">
    <source>
        <dbReference type="EMBL" id="RSL18766.1"/>
    </source>
</evidence>
<dbReference type="Proteomes" id="UP000269669">
    <property type="component" value="Unassembled WGS sequence"/>
</dbReference>
<dbReference type="Gene3D" id="3.90.226.10">
    <property type="entry name" value="2-enoyl-CoA Hydratase, Chain A, domain 1"/>
    <property type="match status" value="1"/>
</dbReference>
<feature type="domain" description="Enoyl-CoA hydratase/isomerase" evidence="6">
    <location>
        <begin position="518"/>
        <end position="649"/>
    </location>
</feature>
<dbReference type="GO" id="GO:0070403">
    <property type="term" value="F:NAD+ binding"/>
    <property type="evidence" value="ECO:0007669"/>
    <property type="project" value="InterPro"/>
</dbReference>
<dbReference type="SUPFAM" id="SSF48179">
    <property type="entry name" value="6-phosphogluconate dehydrogenase C-terminal domain-like"/>
    <property type="match status" value="2"/>
</dbReference>
<dbReference type="Pfam" id="PF00725">
    <property type="entry name" value="3HCDH"/>
    <property type="match status" value="1"/>
</dbReference>
<dbReference type="Pfam" id="PF16113">
    <property type="entry name" value="ECH_2"/>
    <property type="match status" value="1"/>
</dbReference>
<feature type="domain" description="3-hydroxyacyl-CoA dehydrogenase NAD binding" evidence="5">
    <location>
        <begin position="14"/>
        <end position="203"/>
    </location>
</feature>
<keyword evidence="2" id="KW-0520">NAD</keyword>
<dbReference type="InterPro" id="IPR006108">
    <property type="entry name" value="3HC_DH_C"/>
</dbReference>
<accession>A0A428MPJ9</accession>
<dbReference type="CDD" id="cd06558">
    <property type="entry name" value="crotonase-like"/>
    <property type="match status" value="1"/>
</dbReference>
<dbReference type="GO" id="GO:0006635">
    <property type="term" value="P:fatty acid beta-oxidation"/>
    <property type="evidence" value="ECO:0007669"/>
    <property type="project" value="UniProtKB-UniPathway"/>
</dbReference>
<dbReference type="PANTHER" id="PTHR48075:SF7">
    <property type="entry name" value="3-HYDROXYACYL-COA DEHYDROGENASE-RELATED"/>
    <property type="match status" value="1"/>
</dbReference>
<keyword evidence="1" id="KW-0560">Oxidoreductase</keyword>
<evidence type="ECO:0000259" key="4">
    <source>
        <dbReference type="Pfam" id="PF00725"/>
    </source>
</evidence>
<dbReference type="InterPro" id="IPR008927">
    <property type="entry name" value="6-PGluconate_DH-like_C_sf"/>
</dbReference>
<dbReference type="InterPro" id="IPR029045">
    <property type="entry name" value="ClpP/crotonase-like_dom_sf"/>
</dbReference>
<dbReference type="PANTHER" id="PTHR48075">
    <property type="entry name" value="3-HYDROXYACYL-COA DEHYDROGENASE FAMILY PROTEIN"/>
    <property type="match status" value="1"/>
</dbReference>
<dbReference type="SUPFAM" id="SSF52096">
    <property type="entry name" value="ClpP/crotonase"/>
    <property type="match status" value="1"/>
</dbReference>
<sequence length="829" mass="89518">MPPSTTAATKQIRKVAVLGAGTMGSRIAAHIANAGLPVVLLDIVPPGTATDASKAERSKFVLSALDGLKKSKPAAFYIPESARLITIGNFDDDLALIADCDWVIEVVAENLEIKHALLQRAEQHLRAGSILTTNTSGLPIANIAAGLKPETRARFFGTHFFNPPRYMRLLEIIPTHETDSEAMATLAHFCDQRLGKTIVRSHDTPNFIANRIGTFSMGNAIRLMQEQGLTIEEVDALTGSALGWPKTGTFRLGDMVGIDVLAHVANNFSAQAAAIKDERAEIVLAPFIGKMIEQKWLGDKVGQGFYKKAGKDAEGRDLRHVLDWQTLDYKPVTRPKFPAIDMAKNVESTGARVAQLLHADVRTDKAARFYWPLLTELFTYAANRVSNTGDEPADNIVEIDKAMKTGFNWELGPFEMFDAAGVRATVEKMRAEGAPIAANIEKLLAYPHALSEPGPTWYKDDPTTPSGRQYFDVTSGTYKPVPVAEGVTSLGVIKKAKGMVKKNPGASVVDLGDGVAAIELHSKMNALGDDIVSLITQTLKPSSQQVADFEAFVITGDSTNFSVGANLMQLLLGIQEEEWDEVELAVKAFQNMTQAIKFCPRPVVVAPYGMCLGGGVEISLHAAARQPHAELYMGLVEAGVGLIPGGGGCKEMLLRSVDAGSSIRPDARGEGVEIFEALKKTFETIAKATVSTSAAEARALGFLRPSDNITVNRDRLLTDAKLRARALADAGYTAPVVRTDIPAPGESVLATLKLAVWTMREGQYISDHDAKVANWVAYALAGGKVMPGTLVSEQYLLELEREAFLSLCGEKKTQERIAFTLKTGKPLRN</sequence>
<dbReference type="UniPathway" id="UPA00659"/>
<evidence type="ECO:0000256" key="2">
    <source>
        <dbReference type="ARBA" id="ARBA00023027"/>
    </source>
</evidence>
<dbReference type="SUPFAM" id="SSF51735">
    <property type="entry name" value="NAD(P)-binding Rossmann-fold domains"/>
    <property type="match status" value="1"/>
</dbReference>
<reference evidence="7 8" key="1">
    <citation type="submission" date="2018-12" db="EMBL/GenBank/DDBJ databases">
        <title>Sequencing of bacterial isolates from soil warming experiment in Harvard Forest, Massachusetts, USA.</title>
        <authorList>
            <person name="Deangelis K."/>
        </authorList>
    </citation>
    <scope>NUCLEOTIDE SEQUENCE [LARGE SCALE GENOMIC DNA]</scope>
    <source>
        <strain evidence="7 8">EB153</strain>
    </source>
</reference>
<evidence type="ECO:0000259" key="6">
    <source>
        <dbReference type="Pfam" id="PF16113"/>
    </source>
</evidence>
<dbReference type="EMBL" id="RSDW01000001">
    <property type="protein sequence ID" value="RSL18766.1"/>
    <property type="molecule type" value="Genomic_DNA"/>
</dbReference>
<dbReference type="AlphaFoldDB" id="A0A428MPJ9"/>
<dbReference type="Pfam" id="PF02737">
    <property type="entry name" value="3HCDH_N"/>
    <property type="match status" value="1"/>
</dbReference>
<comment type="caution">
    <text evidence="7">The sequence shown here is derived from an EMBL/GenBank/DDBJ whole genome shotgun (WGS) entry which is preliminary data.</text>
</comment>
<dbReference type="GO" id="GO:0003857">
    <property type="term" value="F:(3S)-3-hydroxyacyl-CoA dehydrogenase (NAD+) activity"/>
    <property type="evidence" value="ECO:0007669"/>
    <property type="project" value="UniProtKB-EC"/>
</dbReference>
<organism evidence="7 8">
    <name type="scientific">Edaphobacter aggregans</name>
    <dbReference type="NCBI Taxonomy" id="570835"/>
    <lineage>
        <taxon>Bacteria</taxon>
        <taxon>Pseudomonadati</taxon>
        <taxon>Acidobacteriota</taxon>
        <taxon>Terriglobia</taxon>
        <taxon>Terriglobales</taxon>
        <taxon>Acidobacteriaceae</taxon>
        <taxon>Edaphobacter</taxon>
    </lineage>
</organism>
<dbReference type="Gene3D" id="1.10.1040.50">
    <property type="match status" value="1"/>
</dbReference>
<comment type="catalytic activity">
    <reaction evidence="3">
        <text>a (3S)-3-hydroxyacyl-CoA + NAD(+) = a 3-oxoacyl-CoA + NADH + H(+)</text>
        <dbReference type="Rhea" id="RHEA:22432"/>
        <dbReference type="ChEBI" id="CHEBI:15378"/>
        <dbReference type="ChEBI" id="CHEBI:57318"/>
        <dbReference type="ChEBI" id="CHEBI:57540"/>
        <dbReference type="ChEBI" id="CHEBI:57945"/>
        <dbReference type="ChEBI" id="CHEBI:90726"/>
        <dbReference type="EC" id="1.1.1.35"/>
    </reaction>
</comment>
<proteinExistence type="predicted"/>
<keyword evidence="8" id="KW-1185">Reference proteome</keyword>
<evidence type="ECO:0000256" key="1">
    <source>
        <dbReference type="ARBA" id="ARBA00023002"/>
    </source>
</evidence>
<feature type="domain" description="3-hydroxyacyl-CoA dehydrogenase C-terminal" evidence="4">
    <location>
        <begin position="207"/>
        <end position="307"/>
    </location>
</feature>
<evidence type="ECO:0000256" key="3">
    <source>
        <dbReference type="ARBA" id="ARBA00049556"/>
    </source>
</evidence>
<protein>
    <submittedName>
        <fullName evidence="7">3-hydroxyacyl-CoA dehydrogenase</fullName>
    </submittedName>
</protein>
<dbReference type="InterPro" id="IPR036291">
    <property type="entry name" value="NAD(P)-bd_dom_sf"/>
</dbReference>
<dbReference type="InterPro" id="IPR006176">
    <property type="entry name" value="3-OHacyl-CoA_DH_NAD-bd"/>
</dbReference>
<gene>
    <name evidence="7" type="ORF">EDE15_4368</name>
</gene>
<dbReference type="InterPro" id="IPR045004">
    <property type="entry name" value="ECH_dom"/>
</dbReference>
<dbReference type="OrthoDB" id="9771883at2"/>
<dbReference type="Gene3D" id="3.40.50.720">
    <property type="entry name" value="NAD(P)-binding Rossmann-like Domain"/>
    <property type="match status" value="1"/>
</dbReference>
<evidence type="ECO:0000259" key="5">
    <source>
        <dbReference type="Pfam" id="PF02737"/>
    </source>
</evidence>